<dbReference type="InterPro" id="IPR053168">
    <property type="entry name" value="Glutamic_endopeptidase"/>
</dbReference>
<dbReference type="EMBL" id="JBBUTG010000016">
    <property type="protein sequence ID" value="MEK8033492.1"/>
    <property type="molecule type" value="Genomic_DNA"/>
</dbReference>
<feature type="chain" id="PRO_5046867423" evidence="2">
    <location>
        <begin position="30"/>
        <end position="454"/>
    </location>
</feature>
<evidence type="ECO:0000256" key="1">
    <source>
        <dbReference type="SAM" id="MobiDB-lite"/>
    </source>
</evidence>
<feature type="compositionally biased region" description="Low complexity" evidence="1">
    <location>
        <begin position="125"/>
        <end position="138"/>
    </location>
</feature>
<comment type="caution">
    <text evidence="4">The sequence shown here is derived from an EMBL/GenBank/DDBJ whole genome shotgun (WGS) entry which is preliminary data.</text>
</comment>
<dbReference type="PANTHER" id="PTHR31589">
    <property type="entry name" value="PROTEIN, PUTATIVE (DUF239)-RELATED-RELATED"/>
    <property type="match status" value="1"/>
</dbReference>
<dbReference type="Gene3D" id="3.90.1320.10">
    <property type="entry name" value="Outer-capsid protein sigma 3, large lobe"/>
    <property type="match status" value="1"/>
</dbReference>
<dbReference type="PANTHER" id="PTHR31589:SF223">
    <property type="entry name" value="PROTEIN, PUTATIVE (DUF239)-RELATED"/>
    <property type="match status" value="1"/>
</dbReference>
<evidence type="ECO:0000313" key="4">
    <source>
        <dbReference type="EMBL" id="MEK8033492.1"/>
    </source>
</evidence>
<dbReference type="Pfam" id="PF03080">
    <property type="entry name" value="Neprosin"/>
    <property type="match status" value="1"/>
</dbReference>
<evidence type="ECO:0000256" key="2">
    <source>
        <dbReference type="SAM" id="SignalP"/>
    </source>
</evidence>
<feature type="domain" description="Neprosin PEP catalytic" evidence="3">
    <location>
        <begin position="200"/>
        <end position="454"/>
    </location>
</feature>
<keyword evidence="2" id="KW-0732">Signal</keyword>
<organism evidence="4 5">
    <name type="scientific">Ideonella lacteola</name>
    <dbReference type="NCBI Taxonomy" id="2984193"/>
    <lineage>
        <taxon>Bacteria</taxon>
        <taxon>Pseudomonadati</taxon>
        <taxon>Pseudomonadota</taxon>
        <taxon>Betaproteobacteria</taxon>
        <taxon>Burkholderiales</taxon>
        <taxon>Sphaerotilaceae</taxon>
        <taxon>Ideonella</taxon>
    </lineage>
</organism>
<proteinExistence type="predicted"/>
<name>A0ABU9BU37_9BURK</name>
<dbReference type="InterPro" id="IPR004314">
    <property type="entry name" value="Neprosin"/>
</dbReference>
<evidence type="ECO:0000313" key="5">
    <source>
        <dbReference type="Proteomes" id="UP001371218"/>
    </source>
</evidence>
<protein>
    <submittedName>
        <fullName evidence="4">Neprosin family prolyl endopeptidase</fullName>
    </submittedName>
</protein>
<sequence>MNTPLTPSLPRRLLLSALIGAALPLAANAAVPSLADSLAQLDSEQISEFIGRPGARVRDAAQFERMKTYLRTHYEGVVARHHFELSPGEVFDCVDMLTQPGARRHGLTAANWVSKPSLLPVEAPAAADEVAQEAAPQDRPQRDPGIFLSAARGEVDAEGHAKACAKGTIPMKRLTLQRLAAFESLEHFRHKRGRPQGGDGWGTQASVHEYAHAYDYVTNWGAESTLNIWRAYTELNSEFSLSQIWVTGGSPVETIEAGWQVYPDRQSSHKTDAHLFIYSTQDGYANTGCYDLTCDDFVQTNNSVAIGGYYTNHSVVNGTQYASKILIQKDGTLGHWWIAVDGVYAGYYPRTLYDTSGIRNQAAKVDFGGEIINSSPSGRHTRTDMGSGYKPSSGYGYAAYQRTIRYVNTSNVYATPSLTETRTKSACYDIDVTTSTGTWKTYFYFGGEGYGTGC</sequence>
<dbReference type="Proteomes" id="UP001371218">
    <property type="component" value="Unassembled WGS sequence"/>
</dbReference>
<evidence type="ECO:0000259" key="3">
    <source>
        <dbReference type="PROSITE" id="PS52045"/>
    </source>
</evidence>
<accession>A0ABU9BU37</accession>
<reference evidence="4 5" key="1">
    <citation type="submission" date="2024-04" db="EMBL/GenBank/DDBJ databases">
        <title>Novel species of the genus Ideonella isolated from streams.</title>
        <authorList>
            <person name="Lu H."/>
        </authorList>
    </citation>
    <scope>NUCLEOTIDE SEQUENCE [LARGE SCALE GENOMIC DNA]</scope>
    <source>
        <strain evidence="4 5">DXS29W</strain>
    </source>
</reference>
<feature type="region of interest" description="Disordered" evidence="1">
    <location>
        <begin position="125"/>
        <end position="145"/>
    </location>
</feature>
<gene>
    <name evidence="4" type="ORF">AACH06_21945</name>
</gene>
<dbReference type="RefSeq" id="WP_341427912.1">
    <property type="nucleotide sequence ID" value="NZ_JBBUTG010000016.1"/>
</dbReference>
<keyword evidence="5" id="KW-1185">Reference proteome</keyword>
<feature type="signal peptide" evidence="2">
    <location>
        <begin position="1"/>
        <end position="29"/>
    </location>
</feature>
<dbReference type="PROSITE" id="PS52045">
    <property type="entry name" value="NEPROSIN_PEP_CD"/>
    <property type="match status" value="1"/>
</dbReference>